<feature type="region of interest" description="Disordered" evidence="1">
    <location>
        <begin position="31"/>
        <end position="86"/>
    </location>
</feature>
<name>A0A1C7LPV5_GRIFR</name>
<evidence type="ECO:0000313" key="3">
    <source>
        <dbReference type="Proteomes" id="UP000092993"/>
    </source>
</evidence>
<sequence length="86" mass="9131">MSVKRCLNSEVALVAGVVGPLPPFPLRSVTVPREETNDESADVVEAGQSNRVESDRSRSRTHGFGSARERGSSGTAIGTSKFEDVV</sequence>
<reference evidence="2 3" key="1">
    <citation type="submission" date="2016-03" db="EMBL/GenBank/DDBJ databases">
        <title>Whole genome sequencing of Grifola frondosa 9006-11.</title>
        <authorList>
            <person name="Min B."/>
            <person name="Park H."/>
            <person name="Kim J.-G."/>
            <person name="Cho H."/>
            <person name="Oh Y.-L."/>
            <person name="Kong W.-S."/>
            <person name="Choi I.-G."/>
        </authorList>
    </citation>
    <scope>NUCLEOTIDE SEQUENCE [LARGE SCALE GENOMIC DNA]</scope>
    <source>
        <strain evidence="2 3">9006-11</strain>
    </source>
</reference>
<gene>
    <name evidence="2" type="ORF">A0H81_13497</name>
</gene>
<keyword evidence="3" id="KW-1185">Reference proteome</keyword>
<dbReference type="EMBL" id="LUGG01000029">
    <property type="protein sequence ID" value="OBZ66670.1"/>
    <property type="molecule type" value="Genomic_DNA"/>
</dbReference>
<organism evidence="2 3">
    <name type="scientific">Grifola frondosa</name>
    <name type="common">Maitake</name>
    <name type="synonym">Polyporus frondosus</name>
    <dbReference type="NCBI Taxonomy" id="5627"/>
    <lineage>
        <taxon>Eukaryota</taxon>
        <taxon>Fungi</taxon>
        <taxon>Dikarya</taxon>
        <taxon>Basidiomycota</taxon>
        <taxon>Agaricomycotina</taxon>
        <taxon>Agaricomycetes</taxon>
        <taxon>Polyporales</taxon>
        <taxon>Grifolaceae</taxon>
        <taxon>Grifola</taxon>
    </lineage>
</organism>
<proteinExistence type="predicted"/>
<evidence type="ECO:0000313" key="2">
    <source>
        <dbReference type="EMBL" id="OBZ66670.1"/>
    </source>
</evidence>
<accession>A0A1C7LPV5</accession>
<dbReference type="Proteomes" id="UP000092993">
    <property type="component" value="Unassembled WGS sequence"/>
</dbReference>
<protein>
    <submittedName>
        <fullName evidence="2">Uncharacterized protein</fullName>
    </submittedName>
</protein>
<evidence type="ECO:0000256" key="1">
    <source>
        <dbReference type="SAM" id="MobiDB-lite"/>
    </source>
</evidence>
<dbReference type="AlphaFoldDB" id="A0A1C7LPV5"/>
<comment type="caution">
    <text evidence="2">The sequence shown here is derived from an EMBL/GenBank/DDBJ whole genome shotgun (WGS) entry which is preliminary data.</text>
</comment>